<dbReference type="EMBL" id="CAWUON010000080">
    <property type="protein sequence ID" value="CAK7271907.1"/>
    <property type="molecule type" value="Genomic_DNA"/>
</dbReference>
<evidence type="ECO:0000259" key="8">
    <source>
        <dbReference type="PROSITE" id="PS50250"/>
    </source>
</evidence>
<dbReference type="InterPro" id="IPR000717">
    <property type="entry name" value="PCI_dom"/>
</dbReference>
<organism evidence="9 10">
    <name type="scientific">Sporothrix epigloea</name>
    <dbReference type="NCBI Taxonomy" id="1892477"/>
    <lineage>
        <taxon>Eukaryota</taxon>
        <taxon>Fungi</taxon>
        <taxon>Dikarya</taxon>
        <taxon>Ascomycota</taxon>
        <taxon>Pezizomycotina</taxon>
        <taxon>Sordariomycetes</taxon>
        <taxon>Sordariomycetidae</taxon>
        <taxon>Ophiostomatales</taxon>
        <taxon>Ophiostomataceae</taxon>
        <taxon>Sporothrix</taxon>
    </lineage>
</organism>
<comment type="similarity">
    <text evidence="3">Belongs to the CSN4 family.</text>
</comment>
<evidence type="ECO:0000313" key="9">
    <source>
        <dbReference type="EMBL" id="CAK7271907.1"/>
    </source>
</evidence>
<dbReference type="PANTHER" id="PTHR10855">
    <property type="entry name" value="26S PROTEASOME NON-ATPASE REGULATORY SUBUNIT 12/COP9 SIGNALOSOME COMPLEX SUBUNIT 4"/>
    <property type="match status" value="1"/>
</dbReference>
<dbReference type="SMART" id="SM00088">
    <property type="entry name" value="PINT"/>
    <property type="match status" value="1"/>
</dbReference>
<evidence type="ECO:0000256" key="3">
    <source>
        <dbReference type="ARBA" id="ARBA00010417"/>
    </source>
</evidence>
<protein>
    <recommendedName>
        <fullName evidence="4">COP9 signalosome complex subunit 4</fullName>
    </recommendedName>
</protein>
<gene>
    <name evidence="9" type="ORF">SEPCBS119000_004845</name>
</gene>
<dbReference type="InterPro" id="IPR036388">
    <property type="entry name" value="WH-like_DNA-bd_sf"/>
</dbReference>
<evidence type="ECO:0000313" key="10">
    <source>
        <dbReference type="Proteomes" id="UP001642502"/>
    </source>
</evidence>
<feature type="domain" description="PCI" evidence="8">
    <location>
        <begin position="197"/>
        <end position="367"/>
    </location>
</feature>
<keyword evidence="10" id="KW-1185">Reference proteome</keyword>
<comment type="subcellular location">
    <subcellularLocation>
        <location evidence="2">Cytoplasm</location>
    </subcellularLocation>
    <subcellularLocation>
        <location evidence="1">Nucleus</location>
    </subcellularLocation>
</comment>
<evidence type="ECO:0000256" key="5">
    <source>
        <dbReference type="ARBA" id="ARBA00022490"/>
    </source>
</evidence>
<proteinExistence type="inferred from homology"/>
<dbReference type="InterPro" id="IPR036390">
    <property type="entry name" value="WH_DNA-bd_sf"/>
</dbReference>
<sequence length="419" mass="45993">MASSDKIVARLAAISPATATTGLLDILRDFKSLSGSETAQSDLRAIGGAVFSMSLGIVAARQVLDQLISTLRSYNDELWMDVGDHLLQKLEDAAQHTSLLEQAAALQEMVATAHENNGDYALAAQRLASIPLDSSQRRVSQEDRVRVWIRIVRDYLEVDDSTAAESYLNKLKGAIFDVHDPELKLHFKLSQARINDAKREFLAASTAYHDISYSPAIAEEERLHTLGMAIKCAILAPAGPTRSRALGRLYKDDRAIGLLDDFSILEKMVLNRLLSPVEVEKFSESLQPHQLATTSDGSTVLAKAVIEHNLLGVSLLYRNIPLESLARILGQNVAKAEETTARMIEQGRLLGQIDQIAGLVYFEGCEAPGDAVQGQFKLTTDKELRQWDANVQSLADEVESISNALQQVYPDFVAQNLLV</sequence>
<evidence type="ECO:0000256" key="2">
    <source>
        <dbReference type="ARBA" id="ARBA00004496"/>
    </source>
</evidence>
<dbReference type="SUPFAM" id="SSF46785">
    <property type="entry name" value="Winged helix' DNA-binding domain"/>
    <property type="match status" value="1"/>
</dbReference>
<dbReference type="InterPro" id="IPR054559">
    <property type="entry name" value="PSMD12-CSN4-like_N"/>
</dbReference>
<evidence type="ECO:0000256" key="4">
    <source>
        <dbReference type="ARBA" id="ARBA00014881"/>
    </source>
</evidence>
<reference evidence="9 10" key="1">
    <citation type="submission" date="2024-01" db="EMBL/GenBank/DDBJ databases">
        <authorList>
            <person name="Allen C."/>
            <person name="Tagirdzhanova G."/>
        </authorList>
    </citation>
    <scope>NUCLEOTIDE SEQUENCE [LARGE SCALE GENOMIC DNA]</scope>
    <source>
        <strain evidence="9 10">CBS 119000</strain>
    </source>
</reference>
<keyword evidence="5" id="KW-0963">Cytoplasm</keyword>
<dbReference type="Gene3D" id="1.10.10.10">
    <property type="entry name" value="Winged helix-like DNA-binding domain superfamily/Winged helix DNA-binding domain"/>
    <property type="match status" value="1"/>
</dbReference>
<accession>A0ABP0DY42</accession>
<dbReference type="Pfam" id="PF22241">
    <property type="entry name" value="PSMD12-CSN4_N"/>
    <property type="match status" value="1"/>
</dbReference>
<evidence type="ECO:0000256" key="6">
    <source>
        <dbReference type="ARBA" id="ARBA00022790"/>
    </source>
</evidence>
<dbReference type="InterPro" id="IPR040134">
    <property type="entry name" value="PSMD12/CSN4"/>
</dbReference>
<dbReference type="PANTHER" id="PTHR10855:SF2">
    <property type="entry name" value="COP9 SIGNALOSOME COMPLEX SUBUNIT 4"/>
    <property type="match status" value="1"/>
</dbReference>
<name>A0ABP0DY42_9PEZI</name>
<evidence type="ECO:0000256" key="7">
    <source>
        <dbReference type="ARBA" id="ARBA00023242"/>
    </source>
</evidence>
<keyword evidence="7" id="KW-0539">Nucleus</keyword>
<evidence type="ECO:0000256" key="1">
    <source>
        <dbReference type="ARBA" id="ARBA00004123"/>
    </source>
</evidence>
<keyword evidence="6" id="KW-0736">Signalosome</keyword>
<dbReference type="Proteomes" id="UP001642502">
    <property type="component" value="Unassembled WGS sequence"/>
</dbReference>
<dbReference type="PROSITE" id="PS50250">
    <property type="entry name" value="PCI"/>
    <property type="match status" value="1"/>
</dbReference>
<dbReference type="Pfam" id="PF01399">
    <property type="entry name" value="PCI"/>
    <property type="match status" value="1"/>
</dbReference>
<comment type="caution">
    <text evidence="9">The sequence shown here is derived from an EMBL/GenBank/DDBJ whole genome shotgun (WGS) entry which is preliminary data.</text>
</comment>